<dbReference type="Gene3D" id="2.120.10.10">
    <property type="match status" value="1"/>
</dbReference>
<keyword evidence="1" id="KW-0326">Glycosidase</keyword>
<keyword evidence="2" id="KW-1185">Reference proteome</keyword>
<organism evidence="1 2">
    <name type="scientific">Larkinella insperata</name>
    <dbReference type="NCBI Taxonomy" id="332158"/>
    <lineage>
        <taxon>Bacteria</taxon>
        <taxon>Pseudomonadati</taxon>
        <taxon>Bacteroidota</taxon>
        <taxon>Cytophagia</taxon>
        <taxon>Cytophagales</taxon>
        <taxon>Spirosomataceae</taxon>
        <taxon>Larkinella</taxon>
    </lineage>
</organism>
<gene>
    <name evidence="1" type="ORF">ACFQ4C_06935</name>
</gene>
<dbReference type="GO" id="GO:0016798">
    <property type="term" value="F:hydrolase activity, acting on glycosyl bonds"/>
    <property type="evidence" value="ECO:0007669"/>
    <property type="project" value="UniProtKB-KW"/>
</dbReference>
<name>A0ABW3Q814_9BACT</name>
<dbReference type="CDD" id="cd15482">
    <property type="entry name" value="Sialidase_non-viral"/>
    <property type="match status" value="1"/>
</dbReference>
<comment type="caution">
    <text evidence="1">The sequence shown here is derived from an EMBL/GenBank/DDBJ whole genome shotgun (WGS) entry which is preliminary data.</text>
</comment>
<proteinExistence type="predicted"/>
<dbReference type="InterPro" id="IPR036278">
    <property type="entry name" value="Sialidase_sf"/>
</dbReference>
<dbReference type="Proteomes" id="UP001597116">
    <property type="component" value="Unassembled WGS sequence"/>
</dbReference>
<dbReference type="SUPFAM" id="SSF50939">
    <property type="entry name" value="Sialidases"/>
    <property type="match status" value="1"/>
</dbReference>
<evidence type="ECO:0000313" key="2">
    <source>
        <dbReference type="Proteomes" id="UP001597116"/>
    </source>
</evidence>
<protein>
    <submittedName>
        <fullName evidence="1">Sialidase family protein</fullName>
        <ecNumber evidence="1">3.2.1.-</ecNumber>
    </submittedName>
</protein>
<sequence length="323" mass="34868">MAGHLPVLTTDKKGMVHLVFGRRDTLFYTISADQGQSFAPPMVVAHVPQLVLGATRGPQIAAGEKRVLITAVNKAGNIMAYALDRGNRRWSSAVRINDQPDVAKEGFQAVAALSGDRFYAAWLDLRGDHHNKVVGAVSLDGGRSWKANQVVYQSPDQTVCECCRVSVAASGDKVLIMFRNWIGGARDLYLSQSTDGGKTFATAQKLGEGTWKLKACPMDGGGLALTGRKAAMTVWRRESSLYLCQPGEPERLLGPGRRSALAAGRDHWVTAFQKEGVIHLQSDEQKPVELGKGQTPSVTLAGSSVICAWESNQQIHIATLSPF</sequence>
<reference evidence="2" key="1">
    <citation type="journal article" date="2019" name="Int. J. Syst. Evol. Microbiol.">
        <title>The Global Catalogue of Microorganisms (GCM) 10K type strain sequencing project: providing services to taxonomists for standard genome sequencing and annotation.</title>
        <authorList>
            <consortium name="The Broad Institute Genomics Platform"/>
            <consortium name="The Broad Institute Genome Sequencing Center for Infectious Disease"/>
            <person name="Wu L."/>
            <person name="Ma J."/>
        </authorList>
    </citation>
    <scope>NUCLEOTIDE SEQUENCE [LARGE SCALE GENOMIC DNA]</scope>
    <source>
        <strain evidence="2">CCUG 55608</strain>
    </source>
</reference>
<dbReference type="RefSeq" id="WP_379883943.1">
    <property type="nucleotide sequence ID" value="NZ_JBHTLP010000003.1"/>
</dbReference>
<dbReference type="EMBL" id="JBHTLP010000003">
    <property type="protein sequence ID" value="MFD1140835.1"/>
    <property type="molecule type" value="Genomic_DNA"/>
</dbReference>
<accession>A0ABW3Q814</accession>
<keyword evidence="1" id="KW-0378">Hydrolase</keyword>
<evidence type="ECO:0000313" key="1">
    <source>
        <dbReference type="EMBL" id="MFD1140835.1"/>
    </source>
</evidence>
<dbReference type="EC" id="3.2.1.-" evidence="1"/>